<dbReference type="EMBL" id="JBICCN010000453">
    <property type="protein sequence ID" value="KAL3068167.1"/>
    <property type="molecule type" value="Genomic_DNA"/>
</dbReference>
<proteinExistence type="inferred from homology"/>
<comment type="subcellular location">
    <subcellularLocation>
        <location evidence="1">Membrane</location>
        <topology evidence="1">Multi-pass membrane protein</topology>
    </subcellularLocation>
</comment>
<protein>
    <recommendedName>
        <fullName evidence="13">Mitochondrial carrier protein</fullName>
    </recommendedName>
</protein>
<feature type="transmembrane region" description="Helical" evidence="10">
    <location>
        <begin position="104"/>
        <end position="123"/>
    </location>
</feature>
<evidence type="ECO:0000256" key="1">
    <source>
        <dbReference type="ARBA" id="ARBA00004141"/>
    </source>
</evidence>
<keyword evidence="6 10" id="KW-1133">Transmembrane helix</keyword>
<reference evidence="11 12" key="1">
    <citation type="submission" date="2024-10" db="EMBL/GenBank/DDBJ databases">
        <authorList>
            <person name="Kim D."/>
        </authorList>
    </citation>
    <scope>NUCLEOTIDE SEQUENCE [LARGE SCALE GENOMIC DNA]</scope>
    <source>
        <strain evidence="11">Taebaek</strain>
    </source>
</reference>
<dbReference type="Pfam" id="PF00153">
    <property type="entry name" value="Mito_carr"/>
    <property type="match status" value="3"/>
</dbReference>
<evidence type="ECO:0000313" key="12">
    <source>
        <dbReference type="Proteomes" id="UP001620645"/>
    </source>
</evidence>
<dbReference type="PANTHER" id="PTHR45683">
    <property type="entry name" value="MITOCHONDRIAL NICOTINAMIDE ADENINE DINUCLEOTIDE TRANSPORTER 1-RELATED-RELATED"/>
    <property type="match status" value="1"/>
</dbReference>
<keyword evidence="5" id="KW-0677">Repeat</keyword>
<dbReference type="SUPFAM" id="SSF103506">
    <property type="entry name" value="Mitochondrial carrier"/>
    <property type="match status" value="1"/>
</dbReference>
<evidence type="ECO:0000256" key="8">
    <source>
        <dbReference type="PROSITE-ProRule" id="PRU00282"/>
    </source>
</evidence>
<dbReference type="PROSITE" id="PS50920">
    <property type="entry name" value="SOLCAR"/>
    <property type="match status" value="3"/>
</dbReference>
<feature type="repeat" description="Solcar" evidence="8">
    <location>
        <begin position="224"/>
        <end position="308"/>
    </location>
</feature>
<keyword evidence="4 8" id="KW-0812">Transmembrane</keyword>
<keyword evidence="3 9" id="KW-0813">Transport</keyword>
<sequence length="316" mass="35125">MLAGYEHFIGGVAGGLTSTAICHPFDLLKVRFSANEGSALRPQYTSYWDATRSIFAANGMRGLYRGLSAAAIASPISWGLYFQFYDRIRAQLHTVPDWPIVDNLLAGSVTGALILSVTNPLWVCKTRMCLQYEAPPCTETTTAAAAARTTTVVAGGDGVVAAHHYRGLADCVRQTWRHDGFRGFYKGYVPGLFGTINGAVQFALYNWLKDWRCRARGIPRDSQLAPVDYLTFSISSKCMSTTITFPYQVLRTRLQDPFTHYTGTWDCFIRTLKREGPLGLYKGVLAGTVKQLPYSVITYIVYEQTRYAIRNMSASE</sequence>
<evidence type="ECO:0000256" key="3">
    <source>
        <dbReference type="ARBA" id="ARBA00022448"/>
    </source>
</evidence>
<name>A0ABD2HNM3_HETSC</name>
<evidence type="ECO:0000256" key="9">
    <source>
        <dbReference type="RuleBase" id="RU000488"/>
    </source>
</evidence>
<dbReference type="GO" id="GO:0016020">
    <property type="term" value="C:membrane"/>
    <property type="evidence" value="ECO:0007669"/>
    <property type="project" value="UniProtKB-SubCell"/>
</dbReference>
<dbReference type="InterPro" id="IPR023395">
    <property type="entry name" value="MCP_dom_sf"/>
</dbReference>
<dbReference type="Gene3D" id="1.50.40.10">
    <property type="entry name" value="Mitochondrial carrier domain"/>
    <property type="match status" value="1"/>
</dbReference>
<comment type="similarity">
    <text evidence="2 9">Belongs to the mitochondrial carrier (TC 2.A.29) family.</text>
</comment>
<feature type="transmembrane region" description="Helical" evidence="10">
    <location>
        <begin position="62"/>
        <end position="84"/>
    </location>
</feature>
<evidence type="ECO:0008006" key="13">
    <source>
        <dbReference type="Google" id="ProtNLM"/>
    </source>
</evidence>
<keyword evidence="12" id="KW-1185">Reference proteome</keyword>
<feature type="repeat" description="Solcar" evidence="8">
    <location>
        <begin position="2"/>
        <end position="91"/>
    </location>
</feature>
<evidence type="ECO:0000256" key="10">
    <source>
        <dbReference type="SAM" id="Phobius"/>
    </source>
</evidence>
<feature type="repeat" description="Solcar" evidence="8">
    <location>
        <begin position="98"/>
        <end position="211"/>
    </location>
</feature>
<organism evidence="11 12">
    <name type="scientific">Heterodera schachtii</name>
    <name type="common">Sugarbeet cyst nematode worm</name>
    <name type="synonym">Tylenchus schachtii</name>
    <dbReference type="NCBI Taxonomy" id="97005"/>
    <lineage>
        <taxon>Eukaryota</taxon>
        <taxon>Metazoa</taxon>
        <taxon>Ecdysozoa</taxon>
        <taxon>Nematoda</taxon>
        <taxon>Chromadorea</taxon>
        <taxon>Rhabditida</taxon>
        <taxon>Tylenchina</taxon>
        <taxon>Tylenchomorpha</taxon>
        <taxon>Tylenchoidea</taxon>
        <taxon>Heteroderidae</taxon>
        <taxon>Heteroderinae</taxon>
        <taxon>Heterodera</taxon>
    </lineage>
</organism>
<dbReference type="AlphaFoldDB" id="A0ABD2HNM3"/>
<dbReference type="InterPro" id="IPR044712">
    <property type="entry name" value="SLC25A32-like"/>
</dbReference>
<evidence type="ECO:0000256" key="2">
    <source>
        <dbReference type="ARBA" id="ARBA00006375"/>
    </source>
</evidence>
<evidence type="ECO:0000256" key="4">
    <source>
        <dbReference type="ARBA" id="ARBA00022692"/>
    </source>
</evidence>
<comment type="caution">
    <text evidence="11">The sequence shown here is derived from an EMBL/GenBank/DDBJ whole genome shotgun (WGS) entry which is preliminary data.</text>
</comment>
<evidence type="ECO:0000256" key="7">
    <source>
        <dbReference type="ARBA" id="ARBA00023136"/>
    </source>
</evidence>
<evidence type="ECO:0000256" key="6">
    <source>
        <dbReference type="ARBA" id="ARBA00022989"/>
    </source>
</evidence>
<gene>
    <name evidence="11" type="ORF">niasHS_015770</name>
</gene>
<dbReference type="Proteomes" id="UP001620645">
    <property type="component" value="Unassembled WGS sequence"/>
</dbReference>
<keyword evidence="7 8" id="KW-0472">Membrane</keyword>
<dbReference type="InterPro" id="IPR018108">
    <property type="entry name" value="MCP_transmembrane"/>
</dbReference>
<evidence type="ECO:0000256" key="5">
    <source>
        <dbReference type="ARBA" id="ARBA00022737"/>
    </source>
</evidence>
<evidence type="ECO:0000313" key="11">
    <source>
        <dbReference type="EMBL" id="KAL3068167.1"/>
    </source>
</evidence>
<accession>A0ABD2HNM3</accession>